<evidence type="ECO:0000256" key="2">
    <source>
        <dbReference type="ARBA" id="ARBA00022525"/>
    </source>
</evidence>
<sequence>MSTTSFSEKAAISKRAEHQTDVATTSMDVGDVVKSATRRALYWLSQQRHDDWGWGGDTARAILTFVLIDSSWFSRQNLESQLATKQMELEIVLQLWRHHELPITSASLAHYSLALNAICQDPRQFHSHDLIGTLQHHEPELDVVFALSNLAVCSSGAHVRKRQIRRLLDISDNVKDHNVEKDFQERYPVKNKLGAYHDFQERPRLETDTTWTEEKKEVPRERMRENWAKNTLSMVVMALQCIVHDHRNRNLEHYVKRASQGLMDRQQQDGSFGNLHTTALAIQALQAARPLSSEATWNESAAINYLESRQADDGSWGDIQTTSDVILALGSNGLCAVRDMPCPNRLANVMPTSLPFAVPGVNLTQHSSESELPEQVPGPVTVTYTLWVGTNITENYSITVSPEHNATFYNVMQIAAEQDSHYQFSATEWPNGHYVHTIAGYKEEPTYYHYWLLYRLAKLPDPAYPPGNNLITPVAGNLEIDDPVHSISPVITRNLVKPLRHGQLYRWEKLSPLFISPGLSRRGVNPSEEVGHLTS</sequence>
<dbReference type="InterPro" id="IPR008930">
    <property type="entry name" value="Terpenoid_cyclase/PrenylTrfase"/>
</dbReference>
<feature type="binding site" evidence="4">
    <location>
        <begin position="451"/>
        <end position="453"/>
    </location>
    <ligand>
        <name>cyanocob(III)alamin</name>
        <dbReference type="ChEBI" id="CHEBI:17439"/>
    </ligand>
</feature>
<dbReference type="SUPFAM" id="SSF48239">
    <property type="entry name" value="Terpenoid cyclases/Protein prenyltransferases"/>
    <property type="match status" value="1"/>
</dbReference>
<dbReference type="Gene3D" id="1.50.10.20">
    <property type="match status" value="1"/>
</dbReference>
<dbReference type="PANTHER" id="PTHR10559">
    <property type="entry name" value="TRANSCOBALAMIN-1/GASTRIC INTRINSIC FACTOR"/>
    <property type="match status" value="1"/>
</dbReference>
<evidence type="ECO:0000256" key="1">
    <source>
        <dbReference type="ARBA" id="ARBA00004613"/>
    </source>
</evidence>
<dbReference type="AlphaFoldDB" id="A0A7R9ECQ7"/>
<dbReference type="PANTHER" id="PTHR10559:SF18">
    <property type="entry name" value="TRANSCOBALAMIN II"/>
    <property type="match status" value="1"/>
</dbReference>
<name>A0A7R9ECQ7_9NEOP</name>
<protein>
    <recommendedName>
        <fullName evidence="6">Squalene cyclase C-terminal domain-containing protein</fullName>
    </recommendedName>
</protein>
<keyword evidence="3" id="KW-0732">Signal</keyword>
<dbReference type="Pfam" id="PF01122">
    <property type="entry name" value="Cobalamin_bind"/>
    <property type="match status" value="1"/>
</dbReference>
<gene>
    <name evidence="5" type="ORF">TMSB3V08_LOCUS8148</name>
</gene>
<dbReference type="EMBL" id="OB794955">
    <property type="protein sequence ID" value="CAD7431415.1"/>
    <property type="molecule type" value="Genomic_DNA"/>
</dbReference>
<evidence type="ECO:0008006" key="6">
    <source>
        <dbReference type="Google" id="ProtNLM"/>
    </source>
</evidence>
<reference evidence="5" key="1">
    <citation type="submission" date="2020-11" db="EMBL/GenBank/DDBJ databases">
        <authorList>
            <person name="Tran Van P."/>
        </authorList>
    </citation>
    <scope>NUCLEOTIDE SEQUENCE</scope>
</reference>
<dbReference type="GO" id="GO:0005615">
    <property type="term" value="C:extracellular space"/>
    <property type="evidence" value="ECO:0007669"/>
    <property type="project" value="TreeGrafter"/>
</dbReference>
<feature type="binding site" evidence="4">
    <location>
        <begin position="434"/>
        <end position="435"/>
    </location>
    <ligand>
        <name>cyanocob(III)alamin</name>
        <dbReference type="ChEBI" id="CHEBI:17439"/>
    </ligand>
</feature>
<dbReference type="InterPro" id="IPR002157">
    <property type="entry name" value="Cbl-bd_prot"/>
</dbReference>
<dbReference type="Gene3D" id="2.170.130.30">
    <property type="match status" value="1"/>
</dbReference>
<evidence type="ECO:0000313" key="5">
    <source>
        <dbReference type="EMBL" id="CAD7431415.1"/>
    </source>
</evidence>
<feature type="binding site" evidence="4">
    <location>
        <position position="274"/>
    </location>
    <ligand>
        <name>cyanocob(III)alamin</name>
        <dbReference type="ChEBI" id="CHEBI:17439"/>
    </ligand>
</feature>
<evidence type="ECO:0000256" key="4">
    <source>
        <dbReference type="PIRSR" id="PIRSR602157-1"/>
    </source>
</evidence>
<organism evidence="5">
    <name type="scientific">Timema monikensis</name>
    <dbReference type="NCBI Taxonomy" id="170555"/>
    <lineage>
        <taxon>Eukaryota</taxon>
        <taxon>Metazoa</taxon>
        <taxon>Ecdysozoa</taxon>
        <taxon>Arthropoda</taxon>
        <taxon>Hexapoda</taxon>
        <taxon>Insecta</taxon>
        <taxon>Pterygota</taxon>
        <taxon>Neoptera</taxon>
        <taxon>Polyneoptera</taxon>
        <taxon>Phasmatodea</taxon>
        <taxon>Timematodea</taxon>
        <taxon>Timematoidea</taxon>
        <taxon>Timematidae</taxon>
        <taxon>Timema</taxon>
    </lineage>
</organism>
<keyword evidence="4" id="KW-0170">Cobalt</keyword>
<proteinExistence type="predicted"/>
<dbReference type="InterPro" id="IPR051588">
    <property type="entry name" value="Cobalamin_Transport"/>
</dbReference>
<keyword evidence="2" id="KW-0964">Secreted</keyword>
<comment type="subcellular location">
    <subcellularLocation>
        <location evidence="1">Secreted</location>
    </subcellularLocation>
</comment>
<dbReference type="GO" id="GO:0015889">
    <property type="term" value="P:cobalamin transport"/>
    <property type="evidence" value="ECO:0007669"/>
    <property type="project" value="InterPro"/>
</dbReference>
<dbReference type="GO" id="GO:0031419">
    <property type="term" value="F:cobalamin binding"/>
    <property type="evidence" value="ECO:0007669"/>
    <property type="project" value="InterPro"/>
</dbReference>
<accession>A0A7R9ECQ7</accession>
<evidence type="ECO:0000256" key="3">
    <source>
        <dbReference type="ARBA" id="ARBA00022729"/>
    </source>
</evidence>